<evidence type="ECO:0000256" key="1">
    <source>
        <dbReference type="SAM" id="MobiDB-lite"/>
    </source>
</evidence>
<dbReference type="PANTHER" id="PTHR33264">
    <property type="entry name" value="EXPRESSED PROTEIN"/>
    <property type="match status" value="1"/>
</dbReference>
<feature type="region of interest" description="Disordered" evidence="1">
    <location>
        <begin position="105"/>
        <end position="132"/>
    </location>
</feature>
<accession>A0AAV0QI65</accession>
<name>A0AAV0QI65_9ROSI</name>
<comment type="caution">
    <text evidence="2">The sequence shown here is derived from an EMBL/GenBank/DDBJ whole genome shotgun (WGS) entry which is preliminary data.</text>
</comment>
<evidence type="ECO:0000313" key="3">
    <source>
        <dbReference type="Proteomes" id="UP001154282"/>
    </source>
</evidence>
<dbReference type="EMBL" id="CAMGYJ010000009">
    <property type="protein sequence ID" value="CAI0543907.1"/>
    <property type="molecule type" value="Genomic_DNA"/>
</dbReference>
<dbReference type="AlphaFoldDB" id="A0AAV0QI65"/>
<reference evidence="2" key="1">
    <citation type="submission" date="2022-08" db="EMBL/GenBank/DDBJ databases">
        <authorList>
            <person name="Gutierrez-Valencia J."/>
        </authorList>
    </citation>
    <scope>NUCLEOTIDE SEQUENCE</scope>
</reference>
<dbReference type="Proteomes" id="UP001154282">
    <property type="component" value="Unassembled WGS sequence"/>
</dbReference>
<dbReference type="PANTHER" id="PTHR33264:SF8">
    <property type="entry name" value="EXPRESSED PROTEIN"/>
    <property type="match status" value="1"/>
</dbReference>
<keyword evidence="3" id="KW-1185">Reference proteome</keyword>
<gene>
    <name evidence="2" type="ORF">LITE_LOCUS42990</name>
</gene>
<proteinExistence type="predicted"/>
<feature type="region of interest" description="Disordered" evidence="1">
    <location>
        <begin position="1"/>
        <end position="42"/>
    </location>
</feature>
<evidence type="ECO:0000313" key="2">
    <source>
        <dbReference type="EMBL" id="CAI0543907.1"/>
    </source>
</evidence>
<protein>
    <submittedName>
        <fullName evidence="2">Uncharacterized protein</fullName>
    </submittedName>
</protein>
<sequence length="183" mass="20069">MARQAAALRNRKKQPLLADKPHPKPAAATEAEMEGGDGIRGRRLDRTNAVHTRRAGEVAGGAAAECVAVCCCCPCTLMNIVVLAVYKVPAGLCRKARKRQQRLRRMKLQQSQHGLLAPTTSSGGGRSREELEREIRELVERAAAAAEDVGGAETTAEAEDLEKEMWDRFYGTGFWRSPSQREI</sequence>
<organism evidence="2 3">
    <name type="scientific">Linum tenue</name>
    <dbReference type="NCBI Taxonomy" id="586396"/>
    <lineage>
        <taxon>Eukaryota</taxon>
        <taxon>Viridiplantae</taxon>
        <taxon>Streptophyta</taxon>
        <taxon>Embryophyta</taxon>
        <taxon>Tracheophyta</taxon>
        <taxon>Spermatophyta</taxon>
        <taxon>Magnoliopsida</taxon>
        <taxon>eudicotyledons</taxon>
        <taxon>Gunneridae</taxon>
        <taxon>Pentapetalae</taxon>
        <taxon>rosids</taxon>
        <taxon>fabids</taxon>
        <taxon>Malpighiales</taxon>
        <taxon>Linaceae</taxon>
        <taxon>Linum</taxon>
    </lineage>
</organism>